<keyword evidence="3 9" id="KW-0032">Aminotransferase</keyword>
<comment type="similarity">
    <text evidence="2 6">Belongs to the class-V pyridoxal-phosphate-dependent aminotransferase family.</text>
</comment>
<dbReference type="RefSeq" id="WP_010916829.1">
    <property type="nucleotide sequence ID" value="NC_002689.2"/>
</dbReference>
<dbReference type="PIRSF" id="PIRSF000524">
    <property type="entry name" value="SPT"/>
    <property type="match status" value="1"/>
</dbReference>
<comment type="cofactor">
    <cofactor evidence="1 7">
        <name>pyridoxal 5'-phosphate</name>
        <dbReference type="ChEBI" id="CHEBI:597326"/>
    </cofactor>
</comment>
<evidence type="ECO:0000313" key="9">
    <source>
        <dbReference type="EMBL" id="BAB59712.1"/>
    </source>
</evidence>
<dbReference type="OrthoDB" id="35685at2157"/>
<dbReference type="GO" id="GO:0004760">
    <property type="term" value="F:L-serine-pyruvate transaminase activity"/>
    <property type="evidence" value="ECO:0007669"/>
    <property type="project" value="TreeGrafter"/>
</dbReference>
<evidence type="ECO:0000256" key="7">
    <source>
        <dbReference type="RuleBase" id="RU004504"/>
    </source>
</evidence>
<dbReference type="InterPro" id="IPR020578">
    <property type="entry name" value="Aminotrans_V_PyrdxlP_BS"/>
</dbReference>
<sequence>MLRKLMHVGPSMTSYEVQLEGVRENVGFASPEFLEAMRNSLEGLRIVVGADNSYLPFILPGSGTVAMESVTSILPRKGKVLVASNGVFGNRWKPILDAHRMEYEVLEAEPGKSVDPASIKDKLSSGNFASLVFTHVETSTGVRADIEEICRKARPLVDRIVVDGVASVGGETLKVKEWGIDAIITASQKGLASPPGAALLVVAKDSLNNTAGDGYFFDLKNWVEPMNTYLKGENGYLSTEPVGVVMALSHVFNDIRAEGLENTIKRHRVFSEALNEGLEEIGLKVLADREHWSNTVTAVVAERSDDIVKFALSMGIEFATGVHPKLKGKYFRIGHMGYFNYYDVFSALSVIERSALRAGINIKLGSGLTRAQEILIKNGV</sequence>
<reference evidence="9 10" key="1">
    <citation type="journal article" date="1999" name="Proc. Jpn. Acad.">
        <title>Determination of the complete genomic DNA sequence of Thermoplasma volvanium GSS1.</title>
        <authorList>
            <person name="Kawashima T."/>
            <person name="Yamamoto Y."/>
            <person name="Aramaki H."/>
            <person name="Nunoshiba T."/>
            <person name="Kawamoto T."/>
            <person name="Watanabe K."/>
            <person name="Yamazaki M."/>
            <person name="Kanehori K."/>
            <person name="Amano N."/>
            <person name="Ohya Y."/>
            <person name="Makino K."/>
            <person name="Suzuki M."/>
        </authorList>
    </citation>
    <scope>NUCLEOTIDE SEQUENCE [LARGE SCALE GENOMIC DNA]</scope>
    <source>
        <strain evidence="10">ATCC 51530 / DSM 4299 / JCM 9571 / NBRC 15438 / GSS1</strain>
    </source>
</reference>
<reference evidence="9 10" key="2">
    <citation type="journal article" date="2000" name="Proc. Natl. Acad. Sci. U.S.A.">
        <title>Archaeal adaptation to higher temperatures revealed by genomic sequence of Thermoplasma volcanium.</title>
        <authorList>
            <person name="Kawashima T."/>
            <person name="Amano N."/>
            <person name="Koike H."/>
            <person name="Makino S."/>
            <person name="Higuchi S."/>
            <person name="Kawashima-Ohya Y."/>
            <person name="Watanabe K."/>
            <person name="Yamazaki M."/>
            <person name="Kanehori K."/>
            <person name="Kawamoto T."/>
            <person name="Nunoshiba T."/>
            <person name="Yamamoto Y."/>
            <person name="Aramaki H."/>
            <person name="Makino K."/>
            <person name="Suzuki M."/>
        </authorList>
    </citation>
    <scope>NUCLEOTIDE SEQUENCE [LARGE SCALE GENOMIC DNA]</scope>
    <source>
        <strain evidence="10">ATCC 51530 / DSM 4299 / JCM 9571 / NBRC 15438 / GSS1</strain>
    </source>
</reference>
<dbReference type="PANTHER" id="PTHR21152:SF24">
    <property type="entry name" value="ALANINE--GLYOXYLATE AMINOTRANSFERASE 1"/>
    <property type="match status" value="1"/>
</dbReference>
<dbReference type="InterPro" id="IPR024169">
    <property type="entry name" value="SP_NH2Trfase/AEP_transaminase"/>
</dbReference>
<dbReference type="InterPro" id="IPR015424">
    <property type="entry name" value="PyrdxlP-dep_Trfase"/>
</dbReference>
<dbReference type="GeneID" id="1441087"/>
<proteinExistence type="inferred from homology"/>
<keyword evidence="5" id="KW-0663">Pyridoxal phosphate</keyword>
<evidence type="ECO:0000256" key="5">
    <source>
        <dbReference type="ARBA" id="ARBA00022898"/>
    </source>
</evidence>
<dbReference type="Gene3D" id="3.40.640.10">
    <property type="entry name" value="Type I PLP-dependent aspartate aminotransferase-like (Major domain)"/>
    <property type="match status" value="1"/>
</dbReference>
<dbReference type="AlphaFoldDB" id="Q97B87"/>
<dbReference type="eggNOG" id="arCOG00082">
    <property type="taxonomic scope" value="Archaea"/>
</dbReference>
<feature type="domain" description="Aminotransferase class V" evidence="8">
    <location>
        <begin position="30"/>
        <end position="323"/>
    </location>
</feature>
<dbReference type="GO" id="GO:0008453">
    <property type="term" value="F:alanine-glyoxylate transaminase activity"/>
    <property type="evidence" value="ECO:0007669"/>
    <property type="project" value="TreeGrafter"/>
</dbReference>
<dbReference type="HOGENOM" id="CLU_027686_5_2_2"/>
<evidence type="ECO:0000256" key="4">
    <source>
        <dbReference type="ARBA" id="ARBA00022679"/>
    </source>
</evidence>
<dbReference type="STRING" id="273116.gene:9381356"/>
<evidence type="ECO:0000256" key="6">
    <source>
        <dbReference type="RuleBase" id="RU004075"/>
    </source>
</evidence>
<dbReference type="PROSITE" id="PS00595">
    <property type="entry name" value="AA_TRANSFER_CLASS_5"/>
    <property type="match status" value="1"/>
</dbReference>
<dbReference type="EMBL" id="BA000011">
    <property type="protein sequence ID" value="BAB59712.1"/>
    <property type="molecule type" value="Genomic_DNA"/>
</dbReference>
<organism evidence="9 10">
    <name type="scientific">Thermoplasma volcanium (strain ATCC 51530 / DSM 4299 / JCM 9571 / NBRC 15438 / GSS1)</name>
    <dbReference type="NCBI Taxonomy" id="273116"/>
    <lineage>
        <taxon>Archaea</taxon>
        <taxon>Methanobacteriati</taxon>
        <taxon>Thermoplasmatota</taxon>
        <taxon>Thermoplasmata</taxon>
        <taxon>Thermoplasmatales</taxon>
        <taxon>Thermoplasmataceae</taxon>
        <taxon>Thermoplasma</taxon>
    </lineage>
</organism>
<name>Q97B87_THEVO</name>
<dbReference type="GO" id="GO:0019265">
    <property type="term" value="P:glycine biosynthetic process, by transamination of glyoxylate"/>
    <property type="evidence" value="ECO:0007669"/>
    <property type="project" value="TreeGrafter"/>
</dbReference>
<dbReference type="PaxDb" id="273116-14324785"/>
<accession>Q97B87</accession>
<dbReference type="Gene3D" id="3.90.1150.10">
    <property type="entry name" value="Aspartate Aminotransferase, domain 1"/>
    <property type="match status" value="1"/>
</dbReference>
<dbReference type="Proteomes" id="UP000001017">
    <property type="component" value="Chromosome"/>
</dbReference>
<keyword evidence="4" id="KW-0808">Transferase</keyword>
<evidence type="ECO:0000256" key="3">
    <source>
        <dbReference type="ARBA" id="ARBA00022576"/>
    </source>
</evidence>
<dbReference type="InterPro" id="IPR000192">
    <property type="entry name" value="Aminotrans_V_dom"/>
</dbReference>
<dbReference type="PANTHER" id="PTHR21152">
    <property type="entry name" value="AMINOTRANSFERASE CLASS V"/>
    <property type="match status" value="1"/>
</dbReference>
<dbReference type="InterPro" id="IPR015421">
    <property type="entry name" value="PyrdxlP-dep_Trfase_major"/>
</dbReference>
<keyword evidence="10" id="KW-1185">Reference proteome</keyword>
<dbReference type="KEGG" id="tvo:TVG0557379"/>
<evidence type="ECO:0000256" key="2">
    <source>
        <dbReference type="ARBA" id="ARBA00009236"/>
    </source>
</evidence>
<evidence type="ECO:0000259" key="8">
    <source>
        <dbReference type="Pfam" id="PF00266"/>
    </source>
</evidence>
<gene>
    <name evidence="9" type="ORF">TVG0557379</name>
</gene>
<dbReference type="SUPFAM" id="SSF53383">
    <property type="entry name" value="PLP-dependent transferases"/>
    <property type="match status" value="1"/>
</dbReference>
<evidence type="ECO:0000313" key="10">
    <source>
        <dbReference type="Proteomes" id="UP000001017"/>
    </source>
</evidence>
<dbReference type="Pfam" id="PF00266">
    <property type="entry name" value="Aminotran_5"/>
    <property type="match status" value="1"/>
</dbReference>
<protein>
    <submittedName>
        <fullName evidence="9">Aspartate aminotransferase</fullName>
    </submittedName>
</protein>
<dbReference type="InterPro" id="IPR015422">
    <property type="entry name" value="PyrdxlP-dep_Trfase_small"/>
</dbReference>
<evidence type="ECO:0000256" key="1">
    <source>
        <dbReference type="ARBA" id="ARBA00001933"/>
    </source>
</evidence>
<dbReference type="PhylomeDB" id="Q97B87"/>